<dbReference type="HOGENOM" id="CLU_067148_0_0_1"/>
<keyword evidence="2" id="KW-1185">Reference proteome</keyword>
<dbReference type="AlphaFoldDB" id="A0A0D0CF65"/>
<organism evidence="1 2">
    <name type="scientific">Collybiopsis luxurians FD-317 M1</name>
    <dbReference type="NCBI Taxonomy" id="944289"/>
    <lineage>
        <taxon>Eukaryota</taxon>
        <taxon>Fungi</taxon>
        <taxon>Dikarya</taxon>
        <taxon>Basidiomycota</taxon>
        <taxon>Agaricomycotina</taxon>
        <taxon>Agaricomycetes</taxon>
        <taxon>Agaricomycetidae</taxon>
        <taxon>Agaricales</taxon>
        <taxon>Marasmiineae</taxon>
        <taxon>Omphalotaceae</taxon>
        <taxon>Collybiopsis</taxon>
        <taxon>Collybiopsis luxurians</taxon>
    </lineage>
</organism>
<gene>
    <name evidence="1" type="ORF">GYMLUDRAFT_63639</name>
</gene>
<accession>A0A0D0CF65</accession>
<evidence type="ECO:0000313" key="1">
    <source>
        <dbReference type="EMBL" id="KIK53583.1"/>
    </source>
</evidence>
<protein>
    <submittedName>
        <fullName evidence="1">Uncharacterized protein</fullName>
    </submittedName>
</protein>
<proteinExistence type="predicted"/>
<evidence type="ECO:0000313" key="2">
    <source>
        <dbReference type="Proteomes" id="UP000053593"/>
    </source>
</evidence>
<dbReference type="EMBL" id="KN834827">
    <property type="protein sequence ID" value="KIK53583.1"/>
    <property type="molecule type" value="Genomic_DNA"/>
</dbReference>
<dbReference type="Proteomes" id="UP000053593">
    <property type="component" value="Unassembled WGS sequence"/>
</dbReference>
<sequence>MTGPKKETKHSRYYAKKYKCKWAAELRASGGPREIKSSASECQLSSVGVENAIPMYQEYMTLRNNIDDWLNRAVPQFPINLSDLKPQFATHLLSGASLSSELHGFALGNGRARLVFELAPQMEIPQPSWGGSTLWVPQRSSISTDTIYERLLDLRARSNRLKKISQKMQRYDGDLIWRYEEVENCIQSARSLYTDWYTMLDDLEGDPTDIDLLMFLKEVSQSLYNLGQTLAYLVYILQKLPRKPTESPTESPTRSPLVANRVANQVATGRQPSCQPGCHWLPTESPTRLPLVTTLLSIRCSSPLQLIIERKVLSPACIE</sequence>
<name>A0A0D0CF65_9AGAR</name>
<reference evidence="1 2" key="1">
    <citation type="submission" date="2014-04" db="EMBL/GenBank/DDBJ databases">
        <title>Evolutionary Origins and Diversification of the Mycorrhizal Mutualists.</title>
        <authorList>
            <consortium name="DOE Joint Genome Institute"/>
            <consortium name="Mycorrhizal Genomics Consortium"/>
            <person name="Kohler A."/>
            <person name="Kuo A."/>
            <person name="Nagy L.G."/>
            <person name="Floudas D."/>
            <person name="Copeland A."/>
            <person name="Barry K.W."/>
            <person name="Cichocki N."/>
            <person name="Veneault-Fourrey C."/>
            <person name="LaButti K."/>
            <person name="Lindquist E.A."/>
            <person name="Lipzen A."/>
            <person name="Lundell T."/>
            <person name="Morin E."/>
            <person name="Murat C."/>
            <person name="Riley R."/>
            <person name="Ohm R."/>
            <person name="Sun H."/>
            <person name="Tunlid A."/>
            <person name="Henrissat B."/>
            <person name="Grigoriev I.V."/>
            <person name="Hibbett D.S."/>
            <person name="Martin F."/>
        </authorList>
    </citation>
    <scope>NUCLEOTIDE SEQUENCE [LARGE SCALE GENOMIC DNA]</scope>
    <source>
        <strain evidence="1 2">FD-317 M1</strain>
    </source>
</reference>